<accession>A0ACC2VDI3</accession>
<proteinExistence type="predicted"/>
<evidence type="ECO:0000313" key="1">
    <source>
        <dbReference type="EMBL" id="KAJ9097034.1"/>
    </source>
</evidence>
<dbReference type="EMBL" id="JASBWS010000107">
    <property type="protein sequence ID" value="KAJ9097034.1"/>
    <property type="molecule type" value="Genomic_DNA"/>
</dbReference>
<gene>
    <name evidence="1" type="ORF">QFC20_006276</name>
</gene>
<protein>
    <submittedName>
        <fullName evidence="1">Uncharacterized protein</fullName>
    </submittedName>
</protein>
<feature type="non-terminal residue" evidence="1">
    <location>
        <position position="111"/>
    </location>
</feature>
<reference evidence="1" key="1">
    <citation type="submission" date="2023-04" db="EMBL/GenBank/DDBJ databases">
        <title>Draft Genome sequencing of Naganishia species isolated from polar environments using Oxford Nanopore Technology.</title>
        <authorList>
            <person name="Leo P."/>
            <person name="Venkateswaran K."/>
        </authorList>
    </citation>
    <scope>NUCLEOTIDE SEQUENCE</scope>
    <source>
        <strain evidence="1">MNA-CCFEE 5262</strain>
    </source>
</reference>
<keyword evidence="2" id="KW-1185">Reference proteome</keyword>
<organism evidence="1 2">
    <name type="scientific">Naganishia adeliensis</name>
    <dbReference type="NCBI Taxonomy" id="92952"/>
    <lineage>
        <taxon>Eukaryota</taxon>
        <taxon>Fungi</taxon>
        <taxon>Dikarya</taxon>
        <taxon>Basidiomycota</taxon>
        <taxon>Agaricomycotina</taxon>
        <taxon>Tremellomycetes</taxon>
        <taxon>Filobasidiales</taxon>
        <taxon>Filobasidiaceae</taxon>
        <taxon>Naganishia</taxon>
    </lineage>
</organism>
<name>A0ACC2VDI3_9TREE</name>
<dbReference type="Proteomes" id="UP001230649">
    <property type="component" value="Unassembled WGS sequence"/>
</dbReference>
<comment type="caution">
    <text evidence="1">The sequence shown here is derived from an EMBL/GenBank/DDBJ whole genome shotgun (WGS) entry which is preliminary data.</text>
</comment>
<sequence>MIDLNLLQVNKGGNPELVKESQKKRGASVELVDQVLALYKEWTTLQFDTDALAKKINDQQKQITTLRKAKQDATSQIAEKATLDKELVALKTQAKDKEAEMNKMAGAIGNI</sequence>
<evidence type="ECO:0000313" key="2">
    <source>
        <dbReference type="Proteomes" id="UP001230649"/>
    </source>
</evidence>